<sequence>MGHPTIFPKRLFDSILHKSPPRDASEQLSQAAGLELVAVYEHMKTCDAGLSAEEAQKRLLRCGPNVLTTDQQSGFFRIFIHAVLNPLVILLTTLVTVSFSTGDYRAGTVMTAMIILGVGLKLIQEAKADQAAAKLKAMISLTAAVIRSGQHVEIPISQLVPGDVVTLAAGDMVPADVRIVLAKDLHVTQSSLTGESLPVEKFDTETNPTSGVTIELTSIAFLGTSVESGSATAVVIATGGQTYPAALSVGE</sequence>
<name>A0A5C6M3Z2_9PLAN</name>
<reference evidence="6 7" key="2">
    <citation type="submission" date="2019-08" db="EMBL/GenBank/DDBJ databases">
        <authorList>
            <person name="Henke P."/>
        </authorList>
    </citation>
    <scope>NUCLEOTIDE SEQUENCE [LARGE SCALE GENOMIC DNA]</scope>
    <source>
        <strain evidence="6">Phe10_nw2017</strain>
    </source>
</reference>
<keyword evidence="7" id="KW-1185">Reference proteome</keyword>
<evidence type="ECO:0000313" key="7">
    <source>
        <dbReference type="Proteomes" id="UP000321083"/>
    </source>
</evidence>
<evidence type="ECO:0000256" key="4">
    <source>
        <dbReference type="SAM" id="Phobius"/>
    </source>
</evidence>
<dbReference type="AlphaFoldDB" id="A0A5C6M3Z2"/>
<keyword evidence="4" id="KW-1133">Transmembrane helix</keyword>
<organism evidence="6 7">
    <name type="scientific">Planctomyces bekefii</name>
    <dbReference type="NCBI Taxonomy" id="1653850"/>
    <lineage>
        <taxon>Bacteria</taxon>
        <taxon>Pseudomonadati</taxon>
        <taxon>Planctomycetota</taxon>
        <taxon>Planctomycetia</taxon>
        <taxon>Planctomycetales</taxon>
        <taxon>Planctomycetaceae</taxon>
        <taxon>Planctomyces</taxon>
    </lineage>
</organism>
<dbReference type="GO" id="GO:0016020">
    <property type="term" value="C:membrane"/>
    <property type="evidence" value="ECO:0007669"/>
    <property type="project" value="UniProtKB-SubCell"/>
</dbReference>
<dbReference type="InterPro" id="IPR023298">
    <property type="entry name" value="ATPase_P-typ_TM_dom_sf"/>
</dbReference>
<proteinExistence type="predicted"/>
<dbReference type="GO" id="GO:0016887">
    <property type="term" value="F:ATP hydrolysis activity"/>
    <property type="evidence" value="ECO:0007669"/>
    <property type="project" value="InterPro"/>
</dbReference>
<dbReference type="InterPro" id="IPR004014">
    <property type="entry name" value="ATPase_P-typ_cation-transptr_N"/>
</dbReference>
<keyword evidence="3" id="KW-0067">ATP-binding</keyword>
<dbReference type="Pfam" id="PF00690">
    <property type="entry name" value="Cation_ATPase_N"/>
    <property type="match status" value="1"/>
</dbReference>
<dbReference type="SUPFAM" id="SSF81665">
    <property type="entry name" value="Calcium ATPase, transmembrane domain M"/>
    <property type="match status" value="1"/>
</dbReference>
<feature type="domain" description="Cation-transporting P-type ATPase N-terminal" evidence="5">
    <location>
        <begin position="30"/>
        <end position="103"/>
    </location>
</feature>
<dbReference type="InterPro" id="IPR001757">
    <property type="entry name" value="P_typ_ATPase"/>
</dbReference>
<keyword evidence="4" id="KW-0812">Transmembrane</keyword>
<dbReference type="Gene3D" id="1.20.1110.10">
    <property type="entry name" value="Calcium-transporting ATPase, transmembrane domain"/>
    <property type="match status" value="1"/>
</dbReference>
<evidence type="ECO:0000259" key="5">
    <source>
        <dbReference type="SMART" id="SM00831"/>
    </source>
</evidence>
<dbReference type="Pfam" id="PF00122">
    <property type="entry name" value="E1-E2_ATPase"/>
    <property type="match status" value="1"/>
</dbReference>
<dbReference type="InterPro" id="IPR008250">
    <property type="entry name" value="ATPase_P-typ_transduc_dom_A_sf"/>
</dbReference>
<feature type="transmembrane region" description="Helical" evidence="4">
    <location>
        <begin position="78"/>
        <end position="98"/>
    </location>
</feature>
<dbReference type="Gene3D" id="2.70.150.10">
    <property type="entry name" value="Calcium-transporting ATPase, cytoplasmic transduction domain A"/>
    <property type="match status" value="1"/>
</dbReference>
<dbReference type="PANTHER" id="PTHR42861">
    <property type="entry name" value="CALCIUM-TRANSPORTING ATPASE"/>
    <property type="match status" value="1"/>
</dbReference>
<feature type="transmembrane region" description="Helical" evidence="4">
    <location>
        <begin position="104"/>
        <end position="123"/>
    </location>
</feature>
<gene>
    <name evidence="6" type="ORF">E3A20_13940</name>
</gene>
<reference evidence="6 7" key="1">
    <citation type="submission" date="2019-08" db="EMBL/GenBank/DDBJ databases">
        <title>100 year-old enigma solved: identification of Planctomyces bekefii, the type genus and species of the phylum Planctomycetes.</title>
        <authorList>
            <person name="Svetlana D.N."/>
            <person name="Overmann J."/>
        </authorList>
    </citation>
    <scope>NUCLEOTIDE SEQUENCE [LARGE SCALE GENOMIC DNA]</scope>
    <source>
        <strain evidence="6">Phe10_nw2017</strain>
    </source>
</reference>
<evidence type="ECO:0000256" key="1">
    <source>
        <dbReference type="ARBA" id="ARBA00004141"/>
    </source>
</evidence>
<dbReference type="Proteomes" id="UP000321083">
    <property type="component" value="Unassembled WGS sequence"/>
</dbReference>
<dbReference type="GO" id="GO:0005524">
    <property type="term" value="F:ATP binding"/>
    <property type="evidence" value="ECO:0007669"/>
    <property type="project" value="UniProtKB-KW"/>
</dbReference>
<comment type="caution">
    <text evidence="6">The sequence shown here is derived from an EMBL/GenBank/DDBJ whole genome shotgun (WGS) entry which is preliminary data.</text>
</comment>
<comment type="subcellular location">
    <subcellularLocation>
        <location evidence="1">Membrane</location>
        <topology evidence="1">Multi-pass membrane protein</topology>
    </subcellularLocation>
</comment>
<evidence type="ECO:0000313" key="6">
    <source>
        <dbReference type="EMBL" id="TWW09480.1"/>
    </source>
</evidence>
<protein>
    <recommendedName>
        <fullName evidence="5">Cation-transporting P-type ATPase N-terminal domain-containing protein</fullName>
    </recommendedName>
</protein>
<keyword evidence="4" id="KW-0472">Membrane</keyword>
<dbReference type="NCBIfam" id="TIGR01494">
    <property type="entry name" value="ATPase_P-type"/>
    <property type="match status" value="1"/>
</dbReference>
<dbReference type="EMBL" id="SRHE01000265">
    <property type="protein sequence ID" value="TWW09480.1"/>
    <property type="molecule type" value="Genomic_DNA"/>
</dbReference>
<evidence type="ECO:0000256" key="2">
    <source>
        <dbReference type="ARBA" id="ARBA00022741"/>
    </source>
</evidence>
<evidence type="ECO:0000256" key="3">
    <source>
        <dbReference type="ARBA" id="ARBA00022840"/>
    </source>
</evidence>
<keyword evidence="2" id="KW-0547">Nucleotide-binding</keyword>
<accession>A0A5C6M3Z2</accession>
<dbReference type="SMART" id="SM00831">
    <property type="entry name" value="Cation_ATPase_N"/>
    <property type="match status" value="1"/>
</dbReference>
<dbReference type="InterPro" id="IPR059000">
    <property type="entry name" value="ATPase_P-type_domA"/>
</dbReference>
<dbReference type="SUPFAM" id="SSF81653">
    <property type="entry name" value="Calcium ATPase, transduction domain A"/>
    <property type="match status" value="1"/>
</dbReference>